<dbReference type="RefSeq" id="WP_185664281.1">
    <property type="nucleotide sequence ID" value="NZ_JACLAW010000007.1"/>
</dbReference>
<name>A0A7X1FTB8_9SPHN</name>
<feature type="domain" description="MobA-like NTP transferase" evidence="2">
    <location>
        <begin position="14"/>
        <end position="165"/>
    </location>
</feature>
<reference evidence="3 4" key="1">
    <citation type="submission" date="2020-08" db="EMBL/GenBank/DDBJ databases">
        <title>The genome sequence of type strain Novosphingobium flavum NBRC 111647.</title>
        <authorList>
            <person name="Liu Y."/>
        </authorList>
    </citation>
    <scope>NUCLEOTIDE SEQUENCE [LARGE SCALE GENOMIC DNA]</scope>
    <source>
        <strain evidence="3 4">NBRC 111647</strain>
    </source>
</reference>
<gene>
    <name evidence="3" type="ORF">H7F51_10605</name>
</gene>
<evidence type="ECO:0000259" key="2">
    <source>
        <dbReference type="Pfam" id="PF12804"/>
    </source>
</evidence>
<comment type="caution">
    <text evidence="3">The sequence shown here is derived from an EMBL/GenBank/DDBJ whole genome shotgun (WGS) entry which is preliminary data.</text>
</comment>
<keyword evidence="4" id="KW-1185">Reference proteome</keyword>
<dbReference type="SUPFAM" id="SSF53448">
    <property type="entry name" value="Nucleotide-diphospho-sugar transferases"/>
    <property type="match status" value="1"/>
</dbReference>
<dbReference type="PANTHER" id="PTHR43777">
    <property type="entry name" value="MOLYBDENUM COFACTOR CYTIDYLYLTRANSFERASE"/>
    <property type="match status" value="1"/>
</dbReference>
<sequence length="198" mass="20160">MQDKSLEWSATGLVLLGAGRSSRFGRNKLAEPLGGLPLLRRAALAAAAFPLARRVAVLAPEAPSLADLGFDEVRLTGPEAPQSASLAAGIRALGPHDLSAILVMLGDMPLVTPAHLEALRAAFDPARPVCSMASEARCPPALFPAGFAAELAGQQGDRGARALLAGALPIAADPTILLDVDRPGDLAAAQALLNSGPT</sequence>
<dbReference type="PANTHER" id="PTHR43777:SF1">
    <property type="entry name" value="MOLYBDENUM COFACTOR CYTIDYLYLTRANSFERASE"/>
    <property type="match status" value="1"/>
</dbReference>
<dbReference type="AlphaFoldDB" id="A0A7X1FTB8"/>
<dbReference type="EMBL" id="JACLAW010000007">
    <property type="protein sequence ID" value="MBC2665977.1"/>
    <property type="molecule type" value="Genomic_DNA"/>
</dbReference>
<keyword evidence="1" id="KW-0460">Magnesium</keyword>
<dbReference type="CDD" id="cd04182">
    <property type="entry name" value="GT_2_like_f"/>
    <property type="match status" value="1"/>
</dbReference>
<evidence type="ECO:0000256" key="1">
    <source>
        <dbReference type="ARBA" id="ARBA00022842"/>
    </source>
</evidence>
<protein>
    <submittedName>
        <fullName evidence="3">Nucleotidyltransferase family protein</fullName>
    </submittedName>
</protein>
<evidence type="ECO:0000313" key="4">
    <source>
        <dbReference type="Proteomes" id="UP000566813"/>
    </source>
</evidence>
<dbReference type="Gene3D" id="3.90.550.10">
    <property type="entry name" value="Spore Coat Polysaccharide Biosynthesis Protein SpsA, Chain A"/>
    <property type="match status" value="1"/>
</dbReference>
<dbReference type="Pfam" id="PF12804">
    <property type="entry name" value="NTP_transf_3"/>
    <property type="match status" value="1"/>
</dbReference>
<accession>A0A7X1FTB8</accession>
<dbReference type="GO" id="GO:0016779">
    <property type="term" value="F:nucleotidyltransferase activity"/>
    <property type="evidence" value="ECO:0007669"/>
    <property type="project" value="UniProtKB-ARBA"/>
</dbReference>
<organism evidence="3 4">
    <name type="scientific">Novosphingobium flavum</name>
    <dbReference type="NCBI Taxonomy" id="1778672"/>
    <lineage>
        <taxon>Bacteria</taxon>
        <taxon>Pseudomonadati</taxon>
        <taxon>Pseudomonadota</taxon>
        <taxon>Alphaproteobacteria</taxon>
        <taxon>Sphingomonadales</taxon>
        <taxon>Sphingomonadaceae</taxon>
        <taxon>Novosphingobium</taxon>
    </lineage>
</organism>
<keyword evidence="3" id="KW-0808">Transferase</keyword>
<dbReference type="InterPro" id="IPR025877">
    <property type="entry name" value="MobA-like_NTP_Trfase"/>
</dbReference>
<dbReference type="InterPro" id="IPR029044">
    <property type="entry name" value="Nucleotide-diphossugar_trans"/>
</dbReference>
<dbReference type="Proteomes" id="UP000566813">
    <property type="component" value="Unassembled WGS sequence"/>
</dbReference>
<evidence type="ECO:0000313" key="3">
    <source>
        <dbReference type="EMBL" id="MBC2665977.1"/>
    </source>
</evidence>
<proteinExistence type="predicted"/>